<keyword evidence="5" id="KW-1185">Reference proteome</keyword>
<organism evidence="3">
    <name type="scientific">Cladocopium goreaui</name>
    <dbReference type="NCBI Taxonomy" id="2562237"/>
    <lineage>
        <taxon>Eukaryota</taxon>
        <taxon>Sar</taxon>
        <taxon>Alveolata</taxon>
        <taxon>Dinophyceae</taxon>
        <taxon>Suessiales</taxon>
        <taxon>Symbiodiniaceae</taxon>
        <taxon>Cladocopium</taxon>
    </lineage>
</organism>
<evidence type="ECO:0000313" key="3">
    <source>
        <dbReference type="EMBL" id="CAI3974364.1"/>
    </source>
</evidence>
<reference evidence="4 5" key="2">
    <citation type="submission" date="2024-05" db="EMBL/GenBank/DDBJ databases">
        <authorList>
            <person name="Chen Y."/>
            <person name="Shah S."/>
            <person name="Dougan E. K."/>
            <person name="Thang M."/>
            <person name="Chan C."/>
        </authorList>
    </citation>
    <scope>NUCLEOTIDE SEQUENCE [LARGE SCALE GENOMIC DNA]</scope>
</reference>
<proteinExistence type="predicted"/>
<feature type="region of interest" description="Disordered" evidence="1">
    <location>
        <begin position="81"/>
        <end position="101"/>
    </location>
</feature>
<dbReference type="EMBL" id="CAMXCT030000130">
    <property type="protein sequence ID" value="CAL4761676.1"/>
    <property type="molecule type" value="Genomic_DNA"/>
</dbReference>
<feature type="transmembrane region" description="Helical" evidence="2">
    <location>
        <begin position="111"/>
        <end position="137"/>
    </location>
</feature>
<accession>A0A9P1BJ42</accession>
<protein>
    <submittedName>
        <fullName evidence="3">Uncharacterized protein</fullName>
    </submittedName>
</protein>
<dbReference type="Proteomes" id="UP001152797">
    <property type="component" value="Unassembled WGS sequence"/>
</dbReference>
<gene>
    <name evidence="3" type="ORF">C1SCF055_LOCUS2773</name>
</gene>
<sequence length="142" mass="14972">MLACLRLLNLSDPACRSGLLHAASRACCESYCSSCSVLPALNLDPACSVEHILRLSPPCSQSSPPCVLVHHFVGQIVEKNTSDRQAQREEANPEAASPGPEASEASVVSDLLLPLLGGFAVSGCSLTLLCSMLYYCAIQRAP</sequence>
<name>A0A9P1BJ42_9DINO</name>
<evidence type="ECO:0000313" key="5">
    <source>
        <dbReference type="Proteomes" id="UP001152797"/>
    </source>
</evidence>
<keyword evidence="2" id="KW-0812">Transmembrane</keyword>
<keyword evidence="2" id="KW-1133">Transmembrane helix</keyword>
<dbReference type="AlphaFoldDB" id="A0A9P1BJ42"/>
<evidence type="ECO:0000313" key="4">
    <source>
        <dbReference type="EMBL" id="CAL4761676.1"/>
    </source>
</evidence>
<keyword evidence="2" id="KW-0472">Membrane</keyword>
<evidence type="ECO:0000256" key="1">
    <source>
        <dbReference type="SAM" id="MobiDB-lite"/>
    </source>
</evidence>
<evidence type="ECO:0000256" key="2">
    <source>
        <dbReference type="SAM" id="Phobius"/>
    </source>
</evidence>
<dbReference type="EMBL" id="CAMXCT020000130">
    <property type="protein sequence ID" value="CAL1127739.1"/>
    <property type="molecule type" value="Genomic_DNA"/>
</dbReference>
<feature type="compositionally biased region" description="Basic and acidic residues" evidence="1">
    <location>
        <begin position="81"/>
        <end position="91"/>
    </location>
</feature>
<comment type="caution">
    <text evidence="3">The sequence shown here is derived from an EMBL/GenBank/DDBJ whole genome shotgun (WGS) entry which is preliminary data.</text>
</comment>
<reference evidence="3" key="1">
    <citation type="submission" date="2022-10" db="EMBL/GenBank/DDBJ databases">
        <authorList>
            <person name="Chen Y."/>
            <person name="Dougan E. K."/>
            <person name="Chan C."/>
            <person name="Rhodes N."/>
            <person name="Thang M."/>
        </authorList>
    </citation>
    <scope>NUCLEOTIDE SEQUENCE</scope>
</reference>
<dbReference type="EMBL" id="CAMXCT010000130">
    <property type="protein sequence ID" value="CAI3974364.1"/>
    <property type="molecule type" value="Genomic_DNA"/>
</dbReference>